<evidence type="ECO:0000256" key="3">
    <source>
        <dbReference type="ARBA" id="ARBA00022723"/>
    </source>
</evidence>
<dbReference type="NCBIfam" id="TIGR03705">
    <property type="entry name" value="poly_P_kin"/>
    <property type="match status" value="1"/>
</dbReference>
<dbReference type="GO" id="GO:0008976">
    <property type="term" value="F:polyphosphate kinase activity"/>
    <property type="evidence" value="ECO:0007669"/>
    <property type="project" value="UniProtKB-UniRule"/>
</dbReference>
<evidence type="ECO:0000259" key="12">
    <source>
        <dbReference type="Pfam" id="PF13090"/>
    </source>
</evidence>
<dbReference type="Pfam" id="PF02503">
    <property type="entry name" value="PP_kinase"/>
    <property type="match status" value="1"/>
</dbReference>
<evidence type="ECO:0000256" key="7">
    <source>
        <dbReference type="ARBA" id="ARBA00022842"/>
    </source>
</evidence>
<dbReference type="HAMAP" id="MF_00347">
    <property type="entry name" value="Polyphosphate_kinase"/>
    <property type="match status" value="1"/>
</dbReference>
<evidence type="ECO:0000313" key="15">
    <source>
        <dbReference type="Proteomes" id="UP000052258"/>
    </source>
</evidence>
<dbReference type="SUPFAM" id="SSF140356">
    <property type="entry name" value="PPK N-terminal domain-like"/>
    <property type="match status" value="1"/>
</dbReference>
<dbReference type="InterPro" id="IPR025200">
    <property type="entry name" value="PPK_C_dom2"/>
</dbReference>
<dbReference type="InterPro" id="IPR036830">
    <property type="entry name" value="PP_kinase_middle_dom_sf"/>
</dbReference>
<feature type="domain" description="Polyphosphate kinase middle" evidence="10">
    <location>
        <begin position="124"/>
        <end position="301"/>
    </location>
</feature>
<dbReference type="RefSeq" id="WP_007476631.1">
    <property type="nucleotide sequence ID" value="NZ_KQ130614.1"/>
</dbReference>
<keyword evidence="7 8" id="KW-0460">Magnesium</keyword>
<dbReference type="PANTHER" id="PTHR30218">
    <property type="entry name" value="POLYPHOSPHATE KINASE"/>
    <property type="match status" value="1"/>
</dbReference>
<comment type="catalytic activity">
    <reaction evidence="8 9">
        <text>[phosphate](n) + ATP = [phosphate](n+1) + ADP</text>
        <dbReference type="Rhea" id="RHEA:19573"/>
        <dbReference type="Rhea" id="RHEA-COMP:9859"/>
        <dbReference type="Rhea" id="RHEA-COMP:14280"/>
        <dbReference type="ChEBI" id="CHEBI:16838"/>
        <dbReference type="ChEBI" id="CHEBI:30616"/>
        <dbReference type="ChEBI" id="CHEBI:456216"/>
        <dbReference type="EC" id="2.7.4.1"/>
    </reaction>
</comment>
<evidence type="ECO:0000259" key="10">
    <source>
        <dbReference type="Pfam" id="PF02503"/>
    </source>
</evidence>
<evidence type="ECO:0000313" key="14">
    <source>
        <dbReference type="EMBL" id="KMT59918.1"/>
    </source>
</evidence>
<comment type="caution">
    <text evidence="14">The sequence shown here is derived from an EMBL/GenBank/DDBJ whole genome shotgun (WGS) entry which is preliminary data.</text>
</comment>
<dbReference type="InterPro" id="IPR041108">
    <property type="entry name" value="PP_kinase_C_1"/>
</dbReference>
<dbReference type="NCBIfam" id="NF003920">
    <property type="entry name" value="PRK05443.2-1"/>
    <property type="match status" value="1"/>
</dbReference>
<feature type="binding site" evidence="8">
    <location>
        <position position="588"/>
    </location>
    <ligand>
        <name>ATP</name>
        <dbReference type="ChEBI" id="CHEBI:30616"/>
    </ligand>
</feature>
<comment type="cofactor">
    <cofactor evidence="8">
        <name>Mg(2+)</name>
        <dbReference type="ChEBI" id="CHEBI:18420"/>
    </cofactor>
</comment>
<evidence type="ECO:0000256" key="2">
    <source>
        <dbReference type="ARBA" id="ARBA00022679"/>
    </source>
</evidence>
<dbReference type="GO" id="GO:0005524">
    <property type="term" value="F:ATP binding"/>
    <property type="evidence" value="ECO:0007669"/>
    <property type="project" value="UniProtKB-KW"/>
</dbReference>
<feature type="binding site" evidence="8">
    <location>
        <position position="464"/>
    </location>
    <ligand>
        <name>ATP</name>
        <dbReference type="ChEBI" id="CHEBI:30616"/>
    </ligand>
</feature>
<dbReference type="Proteomes" id="UP000052258">
    <property type="component" value="Unassembled WGS sequence"/>
</dbReference>
<name>A0A0J8GGQ2_9LIST</name>
<dbReference type="PATRIC" id="fig|1430899.3.peg.1229"/>
<dbReference type="PANTHER" id="PTHR30218:SF0">
    <property type="entry name" value="POLYPHOSPHATE KINASE"/>
    <property type="match status" value="1"/>
</dbReference>
<sequence>MSEEQVNFINRELSWLAFNDRVLEEARDKNNPLLERIKFLAITASNLDEFFMVRVASLKKMVSVGYTDRDAARLTPKEQLAEIAEVTHKMVDKSYRTWNRTLVKRLQEKQIRLLKMEQLSSRAQTFVHHFFEQEVYPVVTPMAVDSSRPFPLIVNTSINIAAFIHKEGNPKKKEFATIQVPTIFKRVVKLPSLEGEHDFILLEEILIHYLNRFFVGYEIKEAACYRVMRNMDMDVAEKDTSDLLKEIEEQLKKRERSNVIRLEVDANISKHLNKRLVKALKVSEEDIYPIKGPIDLTFLNKMASAVNDETLLYEPFKSYVEADLMQDLFAKIKEKDYFFHHPYDSFDPVIEFIRRASTDEAVLAIKMTLYRVSGDSPIIKYLGEAAENGKQVTVLVEVKARFDEENNIHWAQELEKAGCHVIYGLVGLKTHCKLTLVVRREEDGIRRYMHMGTGNYNDITAKFYTDMGILTANAEMGIDATNIFNMLSGYSEPPFFYELVIAPLWLRDTLLDLIEREIKAVRQGKPGFIHMKMNSLSDSEMIEALYAASAAGVKIKLIVRGICCLKPGVPDLSENIEVHSVVGRFLEHSRIYHFGAAGDDLLYLSSADLMHRNLNRRVELMFPIRDSAIREQIKLEFMEMFHDNVKTRKLLADGTYQNVDKRGKPAFNVQELFIDYSAKKAVEKRAAKKRKVRTFKPISGPKNEEE</sequence>
<evidence type="ECO:0000256" key="6">
    <source>
        <dbReference type="ARBA" id="ARBA00022840"/>
    </source>
</evidence>
<dbReference type="EC" id="2.7.4.1" evidence="8 9"/>
<dbReference type="Pfam" id="PF17941">
    <property type="entry name" value="PP_kinase_C_1"/>
    <property type="match status" value="1"/>
</dbReference>
<evidence type="ECO:0000259" key="11">
    <source>
        <dbReference type="Pfam" id="PF13089"/>
    </source>
</evidence>
<feature type="domain" description="Polyphosphate kinase C-terminal" evidence="13">
    <location>
        <begin position="328"/>
        <end position="492"/>
    </location>
</feature>
<feature type="domain" description="Polyphosphate kinase C-terminal" evidence="12">
    <location>
        <begin position="499"/>
        <end position="670"/>
    </location>
</feature>
<evidence type="ECO:0000256" key="8">
    <source>
        <dbReference type="HAMAP-Rule" id="MF_00347"/>
    </source>
</evidence>
<dbReference type="Pfam" id="PF13089">
    <property type="entry name" value="PP_kinase_N"/>
    <property type="match status" value="1"/>
</dbReference>
<proteinExistence type="inferred from homology"/>
<keyword evidence="2 8" id="KW-0808">Transferase</keyword>
<comment type="PTM">
    <text evidence="8 9">An intermediate of this reaction is the autophosphorylated ppk in which a phosphate is covalently linked to a histidine residue through a N-P bond.</text>
</comment>
<dbReference type="GO" id="GO:0009358">
    <property type="term" value="C:polyphosphate kinase complex"/>
    <property type="evidence" value="ECO:0007669"/>
    <property type="project" value="InterPro"/>
</dbReference>
<evidence type="ECO:0000256" key="5">
    <source>
        <dbReference type="ARBA" id="ARBA00022777"/>
    </source>
</evidence>
<dbReference type="PIRSF" id="PIRSF015589">
    <property type="entry name" value="PP_kinase"/>
    <property type="match status" value="1"/>
</dbReference>
<feature type="binding site" evidence="8">
    <location>
        <position position="560"/>
    </location>
    <ligand>
        <name>ATP</name>
        <dbReference type="ChEBI" id="CHEBI:30616"/>
    </ligand>
</feature>
<feature type="domain" description="Polyphosphate kinase N-terminal" evidence="11">
    <location>
        <begin position="8"/>
        <end position="113"/>
    </location>
</feature>
<dbReference type="InterPro" id="IPR036832">
    <property type="entry name" value="PPK_N_dom_sf"/>
</dbReference>
<feature type="binding site" evidence="8">
    <location>
        <position position="371"/>
    </location>
    <ligand>
        <name>Mg(2+)</name>
        <dbReference type="ChEBI" id="CHEBI:18420"/>
    </ligand>
</feature>
<dbReference type="FunFam" id="3.30.870.10:FF:000001">
    <property type="entry name" value="Polyphosphate kinase"/>
    <property type="match status" value="1"/>
</dbReference>
<dbReference type="Gene3D" id="3.30.870.10">
    <property type="entry name" value="Endonuclease Chain A"/>
    <property type="match status" value="2"/>
</dbReference>
<dbReference type="Gene3D" id="1.20.58.310">
    <property type="entry name" value="Polyphosphate kinase N-terminal domain"/>
    <property type="match status" value="1"/>
</dbReference>
<dbReference type="CDD" id="cd09165">
    <property type="entry name" value="PLDc_PaPPK1_C1_like"/>
    <property type="match status" value="1"/>
</dbReference>
<keyword evidence="4 8" id="KW-0547">Nucleotide-binding</keyword>
<protein>
    <recommendedName>
        <fullName evidence="8 9">Polyphosphate kinase</fullName>
        <ecNumber evidence="8 9">2.7.4.1</ecNumber>
    </recommendedName>
    <alternativeName>
        <fullName evidence="8">ATP-polyphosphate phosphotransferase</fullName>
    </alternativeName>
    <alternativeName>
        <fullName evidence="8">Polyphosphoric acid kinase</fullName>
    </alternativeName>
</protein>
<evidence type="ECO:0000256" key="1">
    <source>
        <dbReference type="ARBA" id="ARBA00022553"/>
    </source>
</evidence>
<dbReference type="NCBIfam" id="NF003918">
    <property type="entry name" value="PRK05443.1-2"/>
    <property type="match status" value="1"/>
</dbReference>
<dbReference type="CDD" id="cd09168">
    <property type="entry name" value="PLDc_PaPPK1_C2_like"/>
    <property type="match status" value="1"/>
</dbReference>
<gene>
    <name evidence="8" type="primary">ppk</name>
    <name evidence="14" type="ORF">X560_1472</name>
</gene>
<keyword evidence="6 8" id="KW-0067">ATP-binding</keyword>
<comment type="function">
    <text evidence="8 9">Catalyzes the reversible transfer of the terminal phosphate of ATP to form a long-chain polyphosphate (polyP).</text>
</comment>
<reference evidence="14 15" key="1">
    <citation type="journal article" date="2015" name="Genome Biol. Evol.">
        <title>Comparative Genomics of Listeria Sensu Lato: Genus-Wide Differences in Evolutionary Dynamics and the Progressive Gain of Complex, Potentially Pathogenicity-Related Traits through Lateral Gene Transfer.</title>
        <authorList>
            <person name="Chiara M."/>
            <person name="Caruso M."/>
            <person name="D'Erchia A.M."/>
            <person name="Manzari C."/>
            <person name="Fraccalvieri R."/>
            <person name="Goffredo E."/>
            <person name="Latorre L."/>
            <person name="Miccolupo A."/>
            <person name="Padalino I."/>
            <person name="Santagada G."/>
            <person name="Chiocco D."/>
            <person name="Pesole G."/>
            <person name="Horner D.S."/>
            <person name="Parisi A."/>
        </authorList>
    </citation>
    <scope>NUCLEOTIDE SEQUENCE [LARGE SCALE GENOMIC DNA]</scope>
    <source>
        <strain evidence="14 15">1991</strain>
    </source>
</reference>
<dbReference type="EMBL" id="AZHO01000012">
    <property type="protein sequence ID" value="KMT59918.1"/>
    <property type="molecule type" value="Genomic_DNA"/>
</dbReference>
<dbReference type="InterPro" id="IPR003414">
    <property type="entry name" value="PP_kinase"/>
</dbReference>
<dbReference type="InterPro" id="IPR024953">
    <property type="entry name" value="PP_kinase_middle"/>
</dbReference>
<dbReference type="NCBIfam" id="NF003921">
    <property type="entry name" value="PRK05443.2-2"/>
    <property type="match status" value="1"/>
</dbReference>
<feature type="binding site" evidence="8">
    <location>
        <position position="46"/>
    </location>
    <ligand>
        <name>ATP</name>
        <dbReference type="ChEBI" id="CHEBI:30616"/>
    </ligand>
</feature>
<dbReference type="NCBIfam" id="NF003917">
    <property type="entry name" value="PRK05443.1-1"/>
    <property type="match status" value="1"/>
</dbReference>
<feature type="binding site" evidence="8">
    <location>
        <position position="401"/>
    </location>
    <ligand>
        <name>Mg(2+)</name>
        <dbReference type="ChEBI" id="CHEBI:18420"/>
    </ligand>
</feature>
<evidence type="ECO:0000259" key="13">
    <source>
        <dbReference type="Pfam" id="PF17941"/>
    </source>
</evidence>
<feature type="active site" description="Phosphohistidine intermediate" evidence="8">
    <location>
        <position position="431"/>
    </location>
</feature>
<dbReference type="InterPro" id="IPR025198">
    <property type="entry name" value="PPK_N_dom"/>
</dbReference>
<dbReference type="SUPFAM" id="SSF143724">
    <property type="entry name" value="PHP14-like"/>
    <property type="match status" value="1"/>
</dbReference>
<dbReference type="Pfam" id="PF13090">
    <property type="entry name" value="PP_kinase_C"/>
    <property type="match status" value="1"/>
</dbReference>
<evidence type="ECO:0000256" key="9">
    <source>
        <dbReference type="RuleBase" id="RU003800"/>
    </source>
</evidence>
<keyword evidence="1 8" id="KW-0597">Phosphoprotein</keyword>
<dbReference type="GO" id="GO:0046872">
    <property type="term" value="F:metal ion binding"/>
    <property type="evidence" value="ECO:0007669"/>
    <property type="project" value="UniProtKB-KW"/>
</dbReference>
<keyword evidence="5 8" id="KW-0418">Kinase</keyword>
<evidence type="ECO:0000256" key="4">
    <source>
        <dbReference type="ARBA" id="ARBA00022741"/>
    </source>
</evidence>
<dbReference type="SUPFAM" id="SSF56024">
    <property type="entry name" value="Phospholipase D/nuclease"/>
    <property type="match status" value="2"/>
</dbReference>
<dbReference type="GO" id="GO:0006799">
    <property type="term" value="P:polyphosphate biosynthetic process"/>
    <property type="evidence" value="ECO:0007669"/>
    <property type="project" value="UniProtKB-UniRule"/>
</dbReference>
<accession>A0A0J8GGQ2</accession>
<keyword evidence="15" id="KW-1185">Reference proteome</keyword>
<dbReference type="OrthoDB" id="9761456at2"/>
<comment type="similarity">
    <text evidence="8 9">Belongs to the polyphosphate kinase 1 (PPK1) family.</text>
</comment>
<keyword evidence="3 8" id="KW-0479">Metal-binding</keyword>
<dbReference type="AlphaFoldDB" id="A0A0J8GGQ2"/>
<organism evidence="14 15">
    <name type="scientific">Listeria fleischmannii 1991</name>
    <dbReference type="NCBI Taxonomy" id="1430899"/>
    <lineage>
        <taxon>Bacteria</taxon>
        <taxon>Bacillati</taxon>
        <taxon>Bacillota</taxon>
        <taxon>Bacilli</taxon>
        <taxon>Bacillales</taxon>
        <taxon>Listeriaceae</taxon>
        <taxon>Listeria</taxon>
    </lineage>
</organism>
<dbReference type="Gene3D" id="3.30.1840.10">
    <property type="entry name" value="Polyphosphate kinase middle domain"/>
    <property type="match status" value="1"/>
</dbReference>